<evidence type="ECO:0000313" key="1">
    <source>
        <dbReference type="EMBL" id="KAH7930734.1"/>
    </source>
</evidence>
<keyword evidence="2" id="KW-1185">Reference proteome</keyword>
<organism evidence="1 2">
    <name type="scientific">Leucogyrophana mollusca</name>
    <dbReference type="NCBI Taxonomy" id="85980"/>
    <lineage>
        <taxon>Eukaryota</taxon>
        <taxon>Fungi</taxon>
        <taxon>Dikarya</taxon>
        <taxon>Basidiomycota</taxon>
        <taxon>Agaricomycotina</taxon>
        <taxon>Agaricomycetes</taxon>
        <taxon>Agaricomycetidae</taxon>
        <taxon>Boletales</taxon>
        <taxon>Boletales incertae sedis</taxon>
        <taxon>Leucogyrophana</taxon>
    </lineage>
</organism>
<dbReference type="Proteomes" id="UP000790709">
    <property type="component" value="Unassembled WGS sequence"/>
</dbReference>
<comment type="caution">
    <text evidence="1">The sequence shown here is derived from an EMBL/GenBank/DDBJ whole genome shotgun (WGS) entry which is preliminary data.</text>
</comment>
<reference evidence="1" key="1">
    <citation type="journal article" date="2021" name="New Phytol.">
        <title>Evolutionary innovations through gain and loss of genes in the ectomycorrhizal Boletales.</title>
        <authorList>
            <person name="Wu G."/>
            <person name="Miyauchi S."/>
            <person name="Morin E."/>
            <person name="Kuo A."/>
            <person name="Drula E."/>
            <person name="Varga T."/>
            <person name="Kohler A."/>
            <person name="Feng B."/>
            <person name="Cao Y."/>
            <person name="Lipzen A."/>
            <person name="Daum C."/>
            <person name="Hundley H."/>
            <person name="Pangilinan J."/>
            <person name="Johnson J."/>
            <person name="Barry K."/>
            <person name="LaButti K."/>
            <person name="Ng V."/>
            <person name="Ahrendt S."/>
            <person name="Min B."/>
            <person name="Choi I.G."/>
            <person name="Park H."/>
            <person name="Plett J.M."/>
            <person name="Magnuson J."/>
            <person name="Spatafora J.W."/>
            <person name="Nagy L.G."/>
            <person name="Henrissat B."/>
            <person name="Grigoriev I.V."/>
            <person name="Yang Z.L."/>
            <person name="Xu J."/>
            <person name="Martin F.M."/>
        </authorList>
    </citation>
    <scope>NUCLEOTIDE SEQUENCE</scope>
    <source>
        <strain evidence="1">KUC20120723A-06</strain>
    </source>
</reference>
<proteinExistence type="predicted"/>
<protein>
    <submittedName>
        <fullName evidence="1">Uncharacterized protein</fullName>
    </submittedName>
</protein>
<sequence>MDGSSAPFLAYIHLPLRSLFFPNHTDTHTQTPLSRPAPQSAALHTSNSPAFRPHTTRARRVSSVASGPFEFS</sequence>
<accession>A0ACB8BYJ0</accession>
<gene>
    <name evidence="1" type="ORF">BV22DRAFT_1028181</name>
</gene>
<name>A0ACB8BYJ0_9AGAM</name>
<dbReference type="EMBL" id="MU266330">
    <property type="protein sequence ID" value="KAH7930734.1"/>
    <property type="molecule type" value="Genomic_DNA"/>
</dbReference>
<evidence type="ECO:0000313" key="2">
    <source>
        <dbReference type="Proteomes" id="UP000790709"/>
    </source>
</evidence>